<dbReference type="EMBL" id="OGTW02000040">
    <property type="protein sequence ID" value="SPS11076.1"/>
    <property type="molecule type" value="Genomic_DNA"/>
</dbReference>
<proteinExistence type="predicted"/>
<protein>
    <submittedName>
        <fullName evidence="2">Uncharacterized protein</fullName>
    </submittedName>
</protein>
<name>A0A2X0R299_9LACT</name>
<accession>A0A2X0R299</accession>
<evidence type="ECO:0000313" key="2">
    <source>
        <dbReference type="EMBL" id="SPS11076.1"/>
    </source>
</evidence>
<evidence type="ECO:0000313" key="1">
    <source>
        <dbReference type="EMBL" id="SPB24782.1"/>
    </source>
</evidence>
<organism evidence="2 3">
    <name type="scientific">Lactococcus lactis</name>
    <dbReference type="NCBI Taxonomy" id="1358"/>
    <lineage>
        <taxon>Bacteria</taxon>
        <taxon>Bacillati</taxon>
        <taxon>Bacillota</taxon>
        <taxon>Bacilli</taxon>
        <taxon>Lactobacillales</taxon>
        <taxon>Streptococcaceae</taxon>
        <taxon>Lactococcus</taxon>
    </lineage>
</organism>
<dbReference type="EMBL" id="OGTW01000040">
    <property type="protein sequence ID" value="SPB24782.1"/>
    <property type="molecule type" value="Genomic_DNA"/>
</dbReference>
<evidence type="ECO:0000313" key="3">
    <source>
        <dbReference type="Proteomes" id="UP000279235"/>
    </source>
</evidence>
<reference evidence="1" key="1">
    <citation type="submission" date="2018-01" db="EMBL/GenBank/DDBJ databases">
        <authorList>
            <person name="Gaut B.S."/>
            <person name="Morton B.R."/>
            <person name="Clegg M.T."/>
            <person name="Duvall M.R."/>
        </authorList>
    </citation>
    <scope>NUCLEOTIDE SEQUENCE</scope>
    <source>
        <strain evidence="1">Lactococcus lactis</strain>
    </source>
</reference>
<sequence length="167" mass="18267">MILVISSSINIAPSGVLVVCPSLLKELVEYKKADLPSITNTSFCLCKMRKQRITYLISEDFPDPVPPNTAAVGAFSKSHVTLDEILITLGCSRNEFKSESESITNRFSGSCVNFIIRLVLVIEQSTNIQGFLLISSRTSTNLTGKLSILILFTARGTYSIISQSESI</sequence>
<reference evidence="2" key="2">
    <citation type="submission" date="2018-05" db="EMBL/GenBank/DDBJ databases">
        <authorList>
            <person name="Lanie J.A."/>
            <person name="Ng W.-L."/>
            <person name="Kazmierczak K.M."/>
            <person name="Andrzejewski T.M."/>
            <person name="Davidsen T.M."/>
            <person name="Wayne K.J."/>
            <person name="Tettelin H."/>
            <person name="Glass J.I."/>
            <person name="Rusch D."/>
            <person name="Podicherti R."/>
            <person name="Tsui H.-C.T."/>
            <person name="Winkler M.E."/>
        </authorList>
    </citation>
    <scope>NUCLEOTIDE SEQUENCE</scope>
    <source>
        <strain evidence="2">Lactococcus lactis</strain>
    </source>
</reference>
<reference evidence="3" key="3">
    <citation type="submission" date="2018-05" db="EMBL/GenBank/DDBJ databases">
        <authorList>
            <person name="Duru I."/>
        </authorList>
    </citation>
    <scope>NUCLEOTIDE SEQUENCE [LARGE SCALE GENOMIC DNA]</scope>
</reference>
<dbReference type="Proteomes" id="UP000279235">
    <property type="component" value="Unassembled WGS sequence"/>
</dbReference>
<gene>
    <name evidence="2" type="ORF">AMHIJAGA_01009</name>
</gene>
<dbReference type="AlphaFoldDB" id="A0A2X0R299"/>